<organism evidence="2">
    <name type="scientific">uncultured Caudovirales phage</name>
    <dbReference type="NCBI Taxonomy" id="2100421"/>
    <lineage>
        <taxon>Viruses</taxon>
        <taxon>Duplodnaviria</taxon>
        <taxon>Heunggongvirae</taxon>
        <taxon>Uroviricota</taxon>
        <taxon>Caudoviricetes</taxon>
        <taxon>Peduoviridae</taxon>
        <taxon>Maltschvirus</taxon>
        <taxon>Maltschvirus maltsch</taxon>
    </lineage>
</organism>
<accession>A0A6J5QMT9</accession>
<name>A0A6J5QMT9_9CAUD</name>
<dbReference type="EMBL" id="LR798422">
    <property type="protein sequence ID" value="CAB5230854.1"/>
    <property type="molecule type" value="Genomic_DNA"/>
</dbReference>
<evidence type="ECO:0000313" key="4">
    <source>
        <dbReference type="EMBL" id="CAB4216228.1"/>
    </source>
</evidence>
<reference evidence="2" key="1">
    <citation type="submission" date="2020-05" db="EMBL/GenBank/DDBJ databases">
        <authorList>
            <person name="Chiriac C."/>
            <person name="Salcher M."/>
            <person name="Ghai R."/>
            <person name="Kavagutti S V."/>
        </authorList>
    </citation>
    <scope>NUCLEOTIDE SEQUENCE</scope>
</reference>
<evidence type="ECO:0000313" key="1">
    <source>
        <dbReference type="EMBL" id="CAB4174574.1"/>
    </source>
</evidence>
<evidence type="ECO:0000313" key="5">
    <source>
        <dbReference type="EMBL" id="CAB5230854.1"/>
    </source>
</evidence>
<proteinExistence type="predicted"/>
<dbReference type="EMBL" id="LR797435">
    <property type="protein sequence ID" value="CAB4216228.1"/>
    <property type="molecule type" value="Genomic_DNA"/>
</dbReference>
<dbReference type="InterPro" id="IPR042303">
    <property type="entry name" value="Malonyl_CoA_deC_C_sf"/>
</dbReference>
<evidence type="ECO:0000313" key="3">
    <source>
        <dbReference type="EMBL" id="CAB4193085.1"/>
    </source>
</evidence>
<evidence type="ECO:0000313" key="2">
    <source>
        <dbReference type="EMBL" id="CAB4185730.1"/>
    </source>
</evidence>
<sequence length="145" mass="16513">MLHLVRSLSDSFFGLLSQDPVRPGIPHTSRIGDNKDIFVFRNEDNEAQAITCVSYQSFVPQSEAELFQVSINPDIAVFYTIWSYKPGAGRTLILDAVRHINTNKATISRFVTLSPKTEMAKRFHLNNGAMIFRNNLETVNYEYII</sequence>
<dbReference type="EMBL" id="LR797194">
    <property type="protein sequence ID" value="CAB4193085.1"/>
    <property type="molecule type" value="Genomic_DNA"/>
</dbReference>
<gene>
    <name evidence="2" type="ORF">UFOVP1123_131</name>
    <name evidence="3" type="ORF">UFOVP1239_20</name>
    <name evidence="4" type="ORF">UFOVP1484_135</name>
    <name evidence="5" type="ORF">UFOVP1577_141</name>
    <name evidence="1" type="ORF">UFOVP961_61</name>
</gene>
<dbReference type="EMBL" id="LR797079">
    <property type="protein sequence ID" value="CAB4185730.1"/>
    <property type="molecule type" value="Genomic_DNA"/>
</dbReference>
<dbReference type="EMBL" id="LR796912">
    <property type="protein sequence ID" value="CAB4174574.1"/>
    <property type="molecule type" value="Genomic_DNA"/>
</dbReference>
<dbReference type="Gene3D" id="3.40.630.150">
    <property type="entry name" value="Malonyl-CoA decarboxylase, catalytic domain"/>
    <property type="match status" value="1"/>
</dbReference>
<protein>
    <submittedName>
        <fullName evidence="2">Uncharacterized protein</fullName>
    </submittedName>
</protein>